<evidence type="ECO:0000313" key="2">
    <source>
        <dbReference type="Proteomes" id="UP001196565"/>
    </source>
</evidence>
<protein>
    <submittedName>
        <fullName evidence="1">Uncharacterized protein</fullName>
    </submittedName>
</protein>
<proteinExistence type="predicted"/>
<evidence type="ECO:0000313" key="1">
    <source>
        <dbReference type="EMBL" id="MBW6400986.1"/>
    </source>
</evidence>
<dbReference type="EMBL" id="JAHYBZ010000009">
    <property type="protein sequence ID" value="MBW6400986.1"/>
    <property type="molecule type" value="Genomic_DNA"/>
</dbReference>
<name>A0ABS7AFA7_9PROT</name>
<accession>A0ABS7AFA7</accession>
<sequence length="351" mass="37203">MAAFAGGTAVVAVQFGLGLVSAGYPPVVQALTCSAGESEDGGEVALLAQEGQVTPIAEFPVGRRVSCRIDAPGADYATWSIIGPTTVMRSGPLNAAQPCQTPEDFSAQDPSLLTLSACQSFVPRRPGLYLLSVTVMLRGLEAVDRMRMLVRVVPAPTAARATSTLRRERLSVALRLPAADAEETRTADLSASFGEHGLLPQSRTFQRTAYRLAADESFVSATFRVRSASNASAVTLAYEPQSRSVTARYTLRSGPLVDRWRGWVTGTVEVRVRRGRAAQDIALPDVELPIPGRTELALPAGVDTAEARILLRRPESSAVVEVLPGNSALIDGARITPTLSGDQIILAGEPE</sequence>
<reference evidence="1 2" key="1">
    <citation type="submission" date="2021-07" db="EMBL/GenBank/DDBJ databases">
        <authorList>
            <person name="So Y."/>
        </authorList>
    </citation>
    <scope>NUCLEOTIDE SEQUENCE [LARGE SCALE GENOMIC DNA]</scope>
    <source>
        <strain evidence="1 2">HJA6</strain>
    </source>
</reference>
<gene>
    <name evidence="1" type="ORF">KPL78_24215</name>
</gene>
<organism evidence="1 2">
    <name type="scientific">Roseomonas alba</name>
    <dbReference type="NCBI Taxonomy" id="2846776"/>
    <lineage>
        <taxon>Bacteria</taxon>
        <taxon>Pseudomonadati</taxon>
        <taxon>Pseudomonadota</taxon>
        <taxon>Alphaproteobacteria</taxon>
        <taxon>Acetobacterales</taxon>
        <taxon>Roseomonadaceae</taxon>
        <taxon>Roseomonas</taxon>
    </lineage>
</organism>
<keyword evidence="2" id="KW-1185">Reference proteome</keyword>
<dbReference type="Proteomes" id="UP001196565">
    <property type="component" value="Unassembled WGS sequence"/>
</dbReference>
<comment type="caution">
    <text evidence="1">The sequence shown here is derived from an EMBL/GenBank/DDBJ whole genome shotgun (WGS) entry which is preliminary data.</text>
</comment>